<dbReference type="Proteomes" id="UP000713964">
    <property type="component" value="Unassembled WGS sequence"/>
</dbReference>
<keyword evidence="1" id="KW-0812">Transmembrane</keyword>
<keyword evidence="1" id="KW-1133">Transmembrane helix</keyword>
<reference evidence="2" key="1">
    <citation type="submission" date="2020-04" db="EMBL/GenBank/DDBJ databases">
        <title>Deep metagenomics examines the oral microbiome during advanced dental caries in children, revealing novel taxa and co-occurrences with host molecules.</title>
        <authorList>
            <person name="Baker J.L."/>
            <person name="Morton J.T."/>
            <person name="Dinis M."/>
            <person name="Alvarez R."/>
            <person name="Tran N.C."/>
            <person name="Knight R."/>
            <person name="Edlund A."/>
        </authorList>
    </citation>
    <scope>NUCLEOTIDE SEQUENCE</scope>
    <source>
        <strain evidence="2">JCVI_29_bin.11</strain>
    </source>
</reference>
<evidence type="ECO:0000256" key="1">
    <source>
        <dbReference type="SAM" id="Phobius"/>
    </source>
</evidence>
<proteinExistence type="predicted"/>
<name>A0A930PUP9_9MICC</name>
<keyword evidence="1" id="KW-0472">Membrane</keyword>
<organism evidence="2 3">
    <name type="scientific">Rothia mucilaginosa</name>
    <dbReference type="NCBI Taxonomy" id="43675"/>
    <lineage>
        <taxon>Bacteria</taxon>
        <taxon>Bacillati</taxon>
        <taxon>Actinomycetota</taxon>
        <taxon>Actinomycetes</taxon>
        <taxon>Micrococcales</taxon>
        <taxon>Micrococcaceae</taxon>
        <taxon>Rothia</taxon>
    </lineage>
</organism>
<protein>
    <submittedName>
        <fullName evidence="2">Uncharacterized protein</fullName>
    </submittedName>
</protein>
<feature type="transmembrane region" description="Helical" evidence="1">
    <location>
        <begin position="59"/>
        <end position="80"/>
    </location>
</feature>
<gene>
    <name evidence="2" type="ORF">HXO58_08090</name>
</gene>
<dbReference type="EMBL" id="JABZXL010000026">
    <property type="protein sequence ID" value="MBF1659778.1"/>
    <property type="molecule type" value="Genomic_DNA"/>
</dbReference>
<accession>A0A930PUP9</accession>
<evidence type="ECO:0000313" key="2">
    <source>
        <dbReference type="EMBL" id="MBF1659778.1"/>
    </source>
</evidence>
<dbReference type="AlphaFoldDB" id="A0A930PUP9"/>
<comment type="caution">
    <text evidence="2">The sequence shown here is derived from an EMBL/GenBank/DDBJ whole genome shotgun (WGS) entry which is preliminary data.</text>
</comment>
<evidence type="ECO:0000313" key="3">
    <source>
        <dbReference type="Proteomes" id="UP000713964"/>
    </source>
</evidence>
<sequence length="95" mass="10437">METSPEDVTIDDLIEAHMRSMTADDLNYEAYHEMIADLDRLAATKERIAPSKRPLSKDAILSAVASVATVVVIVTAEHVAPQLSKAFSFVPKILR</sequence>